<sequence>MYRNQSITCFKRSYSNFQFTIGSFFLVYWKIYLVIKLLCISLFFSCNKSSTNISSKDSVKIDTVIFESKGEVIDLGEEGEFLVSSDMSEDASTYYIFNLEKRLLYMLDLKTKKLLSKLEMPSEGPNGIGDWLIDFQMMNDSSFIVQGDNVFYLFDKTGKRMDKTRVDHLFYFYPELTRKFSNIGFLYKDEQFHFTTGEVGTIESEIISYNPKNDSLVLREIPSIDLIKNWSMISTVKSFTFYSTPAFVINDYPNGFIVVNRGLPDMTAYLNNGDIVNTKPNSSKFFDDLVPVEEIFRAQNETAEKEFKKELEKQMNFLRPVVDEQKQMLYRFGYRLASDGNSYDNYLFEYDLNLTLTQETQLEGVKIKPKKMFLRDSTFYLAVSFDDEPGFLIFRNPFGK</sequence>
<reference evidence="2 3" key="1">
    <citation type="submission" date="2019-03" db="EMBL/GenBank/DDBJ databases">
        <title>Algoriphagus aquimaris sp. nov., isolated form marine sediment in Pohang, Korea.</title>
        <authorList>
            <person name="Kim J."/>
            <person name="Yoon S.-H."/>
            <person name="Lee S.-S."/>
        </authorList>
    </citation>
    <scope>NUCLEOTIDE SEQUENCE [LARGE SCALE GENOMIC DNA]</scope>
    <source>
        <strain evidence="2 3">F21</strain>
    </source>
</reference>
<dbReference type="RefSeq" id="WP_133389365.1">
    <property type="nucleotide sequence ID" value="NZ_SMUW01000013.1"/>
</dbReference>
<comment type="caution">
    <text evidence="2">The sequence shown here is derived from an EMBL/GenBank/DDBJ whole genome shotgun (WGS) entry which is preliminary data.</text>
</comment>
<dbReference type="InterPro" id="IPR025316">
    <property type="entry name" value="DUF4221"/>
</dbReference>
<keyword evidence="1" id="KW-0472">Membrane</keyword>
<protein>
    <submittedName>
        <fullName evidence="2">DUF4221 domain-containing protein</fullName>
    </submittedName>
</protein>
<accession>A0A4R5VF89</accession>
<dbReference type="EMBL" id="SMUW01000013">
    <property type="protein sequence ID" value="TDK51097.1"/>
    <property type="molecule type" value="Genomic_DNA"/>
</dbReference>
<feature type="transmembrane region" description="Helical" evidence="1">
    <location>
        <begin position="21"/>
        <end position="44"/>
    </location>
</feature>
<dbReference type="Proteomes" id="UP000295438">
    <property type="component" value="Unassembled WGS sequence"/>
</dbReference>
<proteinExistence type="predicted"/>
<evidence type="ECO:0000256" key="1">
    <source>
        <dbReference type="SAM" id="Phobius"/>
    </source>
</evidence>
<evidence type="ECO:0000313" key="3">
    <source>
        <dbReference type="Proteomes" id="UP000295438"/>
    </source>
</evidence>
<name>A0A4R5VF89_9BACT</name>
<organism evidence="2 3">
    <name type="scientific">Algoriphagus formosus</name>
    <dbReference type="NCBI Taxonomy" id="2007308"/>
    <lineage>
        <taxon>Bacteria</taxon>
        <taxon>Pseudomonadati</taxon>
        <taxon>Bacteroidota</taxon>
        <taxon>Cytophagia</taxon>
        <taxon>Cytophagales</taxon>
        <taxon>Cyclobacteriaceae</taxon>
        <taxon>Algoriphagus</taxon>
    </lineage>
</organism>
<gene>
    <name evidence="2" type="ORF">E1898_00175</name>
</gene>
<dbReference type="AlphaFoldDB" id="A0A4R5VF89"/>
<keyword evidence="1" id="KW-0812">Transmembrane</keyword>
<evidence type="ECO:0000313" key="2">
    <source>
        <dbReference type="EMBL" id="TDK51097.1"/>
    </source>
</evidence>
<keyword evidence="3" id="KW-1185">Reference proteome</keyword>
<keyword evidence="1" id="KW-1133">Transmembrane helix</keyword>
<dbReference type="Pfam" id="PF13970">
    <property type="entry name" value="DUF4221"/>
    <property type="match status" value="1"/>
</dbReference>